<comment type="similarity">
    <text evidence="1">Belongs to the TTI2 family.</text>
</comment>
<dbReference type="Pfam" id="PF10521">
    <property type="entry name" value="Tti2"/>
    <property type="match status" value="1"/>
</dbReference>
<dbReference type="CTD" id="80185"/>
<name>A0A6P7XR13_9AMPH</name>
<evidence type="ECO:0000256" key="2">
    <source>
        <dbReference type="SAM" id="MobiDB-lite"/>
    </source>
</evidence>
<keyword evidence="3" id="KW-1185">Reference proteome</keyword>
<dbReference type="SUPFAM" id="SSF48371">
    <property type="entry name" value="ARM repeat"/>
    <property type="match status" value="1"/>
</dbReference>
<gene>
    <name evidence="4" type="primary">TTI2</name>
</gene>
<feature type="region of interest" description="Disordered" evidence="2">
    <location>
        <begin position="62"/>
        <end position="111"/>
    </location>
</feature>
<evidence type="ECO:0000313" key="3">
    <source>
        <dbReference type="Proteomes" id="UP000515156"/>
    </source>
</evidence>
<protein>
    <submittedName>
        <fullName evidence="4">TELO2-interacting protein 2 isoform X2</fullName>
    </submittedName>
</protein>
<evidence type="ECO:0000256" key="1">
    <source>
        <dbReference type="ARBA" id="ARBA00034736"/>
    </source>
</evidence>
<dbReference type="GO" id="GO:0005634">
    <property type="term" value="C:nucleus"/>
    <property type="evidence" value="ECO:0007669"/>
    <property type="project" value="TreeGrafter"/>
</dbReference>
<organism evidence="3 4">
    <name type="scientific">Microcaecilia unicolor</name>
    <dbReference type="NCBI Taxonomy" id="1415580"/>
    <lineage>
        <taxon>Eukaryota</taxon>
        <taxon>Metazoa</taxon>
        <taxon>Chordata</taxon>
        <taxon>Craniata</taxon>
        <taxon>Vertebrata</taxon>
        <taxon>Euteleostomi</taxon>
        <taxon>Amphibia</taxon>
        <taxon>Gymnophiona</taxon>
        <taxon>Siphonopidae</taxon>
        <taxon>Microcaecilia</taxon>
    </lineage>
</organism>
<dbReference type="InterPro" id="IPR018870">
    <property type="entry name" value="Tti2"/>
</dbReference>
<dbReference type="InterPro" id="IPR016024">
    <property type="entry name" value="ARM-type_fold"/>
</dbReference>
<dbReference type="FunCoup" id="A0A6P7XR13">
    <property type="interactions" value="2944"/>
</dbReference>
<dbReference type="PANTHER" id="PTHR32226:SF2">
    <property type="entry name" value="TELO2-INTERACTING PROTEIN 2"/>
    <property type="match status" value="1"/>
</dbReference>
<dbReference type="InParanoid" id="A0A6P7XR13"/>
<evidence type="ECO:0000313" key="4">
    <source>
        <dbReference type="RefSeq" id="XP_030057827.1"/>
    </source>
</evidence>
<dbReference type="GO" id="GO:0110078">
    <property type="term" value="C:TTT Hsp90 cochaperone complex"/>
    <property type="evidence" value="ECO:0007669"/>
    <property type="project" value="InterPro"/>
</dbReference>
<dbReference type="AlphaFoldDB" id="A0A6P7XR13"/>
<dbReference type="GO" id="GO:0005829">
    <property type="term" value="C:cytosol"/>
    <property type="evidence" value="ECO:0007669"/>
    <property type="project" value="TreeGrafter"/>
</dbReference>
<dbReference type="RefSeq" id="XP_030057827.1">
    <property type="nucleotide sequence ID" value="XM_030201967.1"/>
</dbReference>
<dbReference type="Proteomes" id="UP000515156">
    <property type="component" value="Chromosome 4"/>
</dbReference>
<proteinExistence type="inferred from homology"/>
<sequence length="468" mass="52248">MEGNTTGSATAISQILHLLSQPRGPELSGELVRTLLRDPKFGIAEAGTTILQLLHILGERGEDRLPGEDGERRNQAAGEVEKETRAPGERREPLEECREAAGQETGDVALREDKEDLGSLPPDSCRALLRCIAAPVYVFARAHHQKEVMGALLRALGCESEASLLQGPGGIFRAVMGVLKPDLSKDTWDKNPATKEVFSWTLQQVSRPWLSDHLDSVLAPSLLISDDYRTENKILGVSCLHHILLNVPAAELCQYNRAHVVYHALYHHLYTPEADLIQAVLLCLLDLLPVLEKQPVVTGECRQFNCCDDLLQLILTHMEMESRILLRRVYARNLTALVNRLGIKVAGHLKRLTRVIVQYLEVYDGPEEAARLAMLEVLQCTIQQAWPRMSCRLDVLLKSLLRLIYDVSTEHSLTPEPVKAALLKEATQCLLLLDRCCQRQVKVLLMGVYSSCTDSNVLECIERVQQDS</sequence>
<feature type="compositionally biased region" description="Basic and acidic residues" evidence="2">
    <location>
        <begin position="62"/>
        <end position="101"/>
    </location>
</feature>
<dbReference type="GeneID" id="115469381"/>
<dbReference type="PANTHER" id="PTHR32226">
    <property type="entry name" value="TELO2-INTERACTING PROTEIN 2"/>
    <property type="match status" value="1"/>
</dbReference>
<dbReference type="OrthoDB" id="6417021at2759"/>
<reference evidence="4" key="1">
    <citation type="submission" date="2025-08" db="UniProtKB">
        <authorList>
            <consortium name="RefSeq"/>
        </authorList>
    </citation>
    <scope>IDENTIFICATION</scope>
</reference>
<accession>A0A6P7XR13</accession>